<protein>
    <submittedName>
        <fullName evidence="2">Uncharacterized protein</fullName>
    </submittedName>
</protein>
<keyword evidence="3" id="KW-1185">Reference proteome</keyword>
<dbReference type="Proteomes" id="UP000695562">
    <property type="component" value="Unassembled WGS sequence"/>
</dbReference>
<feature type="compositionally biased region" description="Polar residues" evidence="1">
    <location>
        <begin position="2031"/>
        <end position="2046"/>
    </location>
</feature>
<dbReference type="InterPro" id="IPR039867">
    <property type="entry name" value="Furry/Tao3/Mor2"/>
</dbReference>
<dbReference type="PANTHER" id="PTHR12295">
    <property type="entry name" value="FURRY-RELATED"/>
    <property type="match status" value="1"/>
</dbReference>
<feature type="compositionally biased region" description="Low complexity" evidence="1">
    <location>
        <begin position="2091"/>
        <end position="2107"/>
    </location>
</feature>
<evidence type="ECO:0000313" key="3">
    <source>
        <dbReference type="Proteomes" id="UP000695562"/>
    </source>
</evidence>
<dbReference type="OrthoDB" id="18116at2759"/>
<dbReference type="GO" id="GO:0000902">
    <property type="term" value="P:cell morphogenesis"/>
    <property type="evidence" value="ECO:0007669"/>
    <property type="project" value="InterPro"/>
</dbReference>
<feature type="compositionally biased region" description="Polar residues" evidence="1">
    <location>
        <begin position="1"/>
        <end position="12"/>
    </location>
</feature>
<feature type="compositionally biased region" description="Acidic residues" evidence="1">
    <location>
        <begin position="1395"/>
        <end position="1414"/>
    </location>
</feature>
<dbReference type="InterPro" id="IPR016024">
    <property type="entry name" value="ARM-type_fold"/>
</dbReference>
<organism evidence="2 3">
    <name type="scientific">Polysphondylium violaceum</name>
    <dbReference type="NCBI Taxonomy" id="133409"/>
    <lineage>
        <taxon>Eukaryota</taxon>
        <taxon>Amoebozoa</taxon>
        <taxon>Evosea</taxon>
        <taxon>Eumycetozoa</taxon>
        <taxon>Dictyostelia</taxon>
        <taxon>Dictyosteliales</taxon>
        <taxon>Dictyosteliaceae</taxon>
        <taxon>Polysphondylium</taxon>
    </lineage>
</organism>
<feature type="region of interest" description="Disordered" evidence="1">
    <location>
        <begin position="2031"/>
        <end position="2141"/>
    </location>
</feature>
<name>A0A8J4QBJ9_9MYCE</name>
<feature type="compositionally biased region" description="Acidic residues" evidence="1">
    <location>
        <begin position="206"/>
        <end position="218"/>
    </location>
</feature>
<evidence type="ECO:0000256" key="1">
    <source>
        <dbReference type="SAM" id="MobiDB-lite"/>
    </source>
</evidence>
<feature type="compositionally biased region" description="Low complexity" evidence="1">
    <location>
        <begin position="2065"/>
        <end position="2078"/>
    </location>
</feature>
<comment type="caution">
    <text evidence="2">The sequence shown here is derived from an EMBL/GenBank/DDBJ whole genome shotgun (WGS) entry which is preliminary data.</text>
</comment>
<feature type="region of interest" description="Disordered" evidence="1">
    <location>
        <begin position="1"/>
        <end position="23"/>
    </location>
</feature>
<dbReference type="GO" id="GO:0030427">
    <property type="term" value="C:site of polarized growth"/>
    <property type="evidence" value="ECO:0007669"/>
    <property type="project" value="TreeGrafter"/>
</dbReference>
<dbReference type="PANTHER" id="PTHR12295:SF32">
    <property type="entry name" value="NON-SPECIFIC SERINE_THREONINE PROTEIN KINASE"/>
    <property type="match status" value="1"/>
</dbReference>
<feature type="region of interest" description="Disordered" evidence="1">
    <location>
        <begin position="172"/>
        <end position="224"/>
    </location>
</feature>
<sequence length="2141" mass="241792">MSSFEIDLSSSQGGNNGGGARADRATTMFTGDLNQQAVAANVQRELFKQLELLLLKKKAGEGKVTIRPGLLVTIPQVDKVSQLNSQNVTHSLEVISNVLVQISKHSLHSVTEVLVKMCDPYLDDYAILPNAKRPELPSFKEEYIESDCEISLIGTSSSSKIIITNSGNSIQVGSSSGEIPNYSPKPIHRSPSVNLSDEAELSPSLDNDEEREDQDDTEATTVSSNISAHSLSSLKQVSEDTPLYHLLNTLYLVLLSHQPNLKSTQHDPESQLSTLPSKVLTFLFNLLQYTYPAAIRYKSASCLQVISSCSLESITTIYITKLQSGKSDDFYREFSSVQKTAKFLEFGFYRRNQIEATNQYFAKMQLEMEKASRAVFVQSVCYTICKAFPRMFNSSTPLENVPDSFWTIAKKMYDIIWKWTKKSKLKPICIRTLFAMVGCSQEFLSSKSTDLLNLFSTSYKETSSKATRKSYLECIIQYIGHVKSVFGTEAKAPFYQNIAWTNILPIILPKKTTPHPTESPLILEVLLSMGRFSLGIVVSKYLTQMLLTSQKTEYSLESKAIVFKMLHRLNIEFPEQMRGYDRAIWASLDPLFITYEGEATPMKYLLLNFPAFCSHENLKEVADKITKWTWHSEPDIATMSTVGISKYLSSQPHSTFPSILLQMLTYITNYTGDLSGLCKVVKNMCLVTQEFINLHYLPNKERKMSASTGIDQTTWKNLRDTCEGVSLYLLSSTITPLWSEVFEFIQLTGHEIFREIDESLKLPYLADFLPASASHVSIPEQHLQALSQLIPTFDSDLNNFLQIHTGNFTNCLGWSWARLRKRWHPKSQPIGWKNNLAFLLLSIRLNSASPEITAVEDQLLTEVLTCYFQEREGKTNEELCQFISDVSLYLHSSCYDTVFRFIEQERSRDLKRKKKETFYIQDHVIIFASQLVDRLSVEDFDSIPSIRPTLREMTYFWITNPNTLSSLSLQAKNHTSRLLKNFFSLDSKSTLPKGEISLNKASYTKLIFHCLQILSSDFVIRDNIVKELEVNVQKLLQILLSEANLNDFKKEIIPYLQKCSTLGDYIYPLISENLGIFLRRSPKHLNEYIEKCFNNEEQPVCSLLFLRALVNNFSPEYYLKWNHNCPPERLALLCLFHMVSNDDQARSLSIQLSNDLAMREVNSDDVLTSLAPHFQVIYSSNLPLHIYLRSSLLYSNSMSTGHTWVTPGLFEEADHFYKFMPFGHKQTILTLLAPWTRNFWLVLNASEGLSSRSVNAMLDALFSLTIQAKESSLSNLSSLEILWGELVSSGDQYKTKDLNSTELIVEKVIDFLMEKYHHNPTTDKKFPYSSADAKQGARMVMSFISRRSSTHWPLVVDYMVKLLRHYSPLPQSPVQFVEETVDTLESIVSKSGESSEQDQEDQDEQVENNNDPEESTNLSQQQKEEALLAFFDDLAFEFQYQDIITLPELIPTLLSNILFVYGPNSPGAVNGKKILNNILLSLVIQQTSIAKEIKSESNTLIHSDWKRWKAKQKTSLLKILYHGIGESILEIWEKMTLQFAVRAKEAVISLSALGWYGIIRSTTKSKRDGMDGLLGLSCGLWTSTLTGEFDKIHKYIVLFTEIVNSNQTTKTLSETSYAIIVRLTSVMLHTSYIHQFQNILILLYQTFQSLEDNTKSGDVNFQPKILEEMVDILGAGMKPEQIVNRGIAHPKTSMLTLWFAKQVSNFWQTKKSKQSSSITCACMLSAAMMITMSPEDPNTRDFIEYLYEAPVSTGIAKMLPLLHSHYHYSVAKTPGAPALPATATRDLARSLCRELIDYFPDSPDLISGIINSVNEMIKSLIEFGGKEQEMSFLLFFMNELLMNHANGHPSVMNIQSQVLLDFINLMIDLSQRSNSLDSREEAQKTIPFILNNIPQGLPLGSFDFLKPFDSISGVEAIYPGAFGSHNDRDITNNVHTCLYLVNTYLYAVPQNSFDMKNLIDYHYQPHLKVAVTPVKKVSYTNPPAPSSSSMTKSISQEFLNKEFQFSFKKRVNIPKPSQLLFHQPMKLSSGQIPAGLGTSSSSSVMQIVTPPSPHSKKPISMIKQLSSLSISSSSSSISHQPMRPSTPPPSISKLNSSSSSLNTSTTSLPPPPAIPPKRIKKPAPLQESTNSSSSVEESELN</sequence>
<dbReference type="GO" id="GO:0005938">
    <property type="term" value="C:cell cortex"/>
    <property type="evidence" value="ECO:0007669"/>
    <property type="project" value="TreeGrafter"/>
</dbReference>
<accession>A0A8J4QBJ9</accession>
<proteinExistence type="predicted"/>
<feature type="compositionally biased region" description="Low complexity" evidence="1">
    <location>
        <begin position="2122"/>
        <end position="2135"/>
    </location>
</feature>
<dbReference type="EMBL" id="AJWJ01000003">
    <property type="protein sequence ID" value="KAF2078566.1"/>
    <property type="molecule type" value="Genomic_DNA"/>
</dbReference>
<dbReference type="SUPFAM" id="SSF48371">
    <property type="entry name" value="ARM repeat"/>
    <property type="match status" value="1"/>
</dbReference>
<reference evidence="2" key="1">
    <citation type="submission" date="2020-01" db="EMBL/GenBank/DDBJ databases">
        <title>Development of genomics and gene disruption for Polysphondylium violaceum indicates a role for the polyketide synthase stlB in stalk morphogenesis.</title>
        <authorList>
            <person name="Narita B."/>
            <person name="Kawabe Y."/>
            <person name="Kin K."/>
            <person name="Saito T."/>
            <person name="Gibbs R."/>
            <person name="Kuspa A."/>
            <person name="Muzny D."/>
            <person name="Queller D."/>
            <person name="Richards S."/>
            <person name="Strassman J."/>
            <person name="Sucgang R."/>
            <person name="Worley K."/>
            <person name="Schaap P."/>
        </authorList>
    </citation>
    <scope>NUCLEOTIDE SEQUENCE</scope>
    <source>
        <strain evidence="2">QSvi11</strain>
    </source>
</reference>
<feature type="region of interest" description="Disordered" evidence="1">
    <location>
        <begin position="1387"/>
        <end position="1419"/>
    </location>
</feature>
<evidence type="ECO:0000313" key="2">
    <source>
        <dbReference type="EMBL" id="KAF2078566.1"/>
    </source>
</evidence>
<gene>
    <name evidence="2" type="ORF">CYY_000189</name>
</gene>